<sequence>MSSSFSQSTFCSSYGLWEIFYCKKTD</sequence>
<dbReference type="AlphaFoldDB" id="A0A0E9U9Q2"/>
<name>A0A0E9U9Q2_ANGAN</name>
<reference evidence="1" key="1">
    <citation type="submission" date="2014-11" db="EMBL/GenBank/DDBJ databases">
        <authorList>
            <person name="Amaro Gonzalez C."/>
        </authorList>
    </citation>
    <scope>NUCLEOTIDE SEQUENCE</scope>
</reference>
<evidence type="ECO:0000313" key="1">
    <source>
        <dbReference type="EMBL" id="JAH62639.1"/>
    </source>
</evidence>
<reference evidence="1" key="2">
    <citation type="journal article" date="2015" name="Fish Shellfish Immunol.">
        <title>Early steps in the European eel (Anguilla anguilla)-Vibrio vulnificus interaction in the gills: Role of the RtxA13 toxin.</title>
        <authorList>
            <person name="Callol A."/>
            <person name="Pajuelo D."/>
            <person name="Ebbesson L."/>
            <person name="Teles M."/>
            <person name="MacKenzie S."/>
            <person name="Amaro C."/>
        </authorList>
    </citation>
    <scope>NUCLEOTIDE SEQUENCE</scope>
</reference>
<protein>
    <submittedName>
        <fullName evidence="1">Uncharacterized protein</fullName>
    </submittedName>
</protein>
<proteinExistence type="predicted"/>
<accession>A0A0E9U9Q2</accession>
<organism evidence="1">
    <name type="scientific">Anguilla anguilla</name>
    <name type="common">European freshwater eel</name>
    <name type="synonym">Muraena anguilla</name>
    <dbReference type="NCBI Taxonomy" id="7936"/>
    <lineage>
        <taxon>Eukaryota</taxon>
        <taxon>Metazoa</taxon>
        <taxon>Chordata</taxon>
        <taxon>Craniata</taxon>
        <taxon>Vertebrata</taxon>
        <taxon>Euteleostomi</taxon>
        <taxon>Actinopterygii</taxon>
        <taxon>Neopterygii</taxon>
        <taxon>Teleostei</taxon>
        <taxon>Anguilliformes</taxon>
        <taxon>Anguillidae</taxon>
        <taxon>Anguilla</taxon>
    </lineage>
</organism>
<dbReference type="EMBL" id="GBXM01045938">
    <property type="protein sequence ID" value="JAH62639.1"/>
    <property type="molecule type" value="Transcribed_RNA"/>
</dbReference>